<protein>
    <recommendedName>
        <fullName evidence="4">Type 4 fimbrial biogenesis protein PilX N-terminal domain-containing protein</fullName>
    </recommendedName>
</protein>
<dbReference type="EMBL" id="JARYZI010000012">
    <property type="protein sequence ID" value="MDH8679420.1"/>
    <property type="molecule type" value="Genomic_DNA"/>
</dbReference>
<keyword evidence="1" id="KW-1133">Transmembrane helix</keyword>
<keyword evidence="1" id="KW-0472">Membrane</keyword>
<evidence type="ECO:0000313" key="2">
    <source>
        <dbReference type="EMBL" id="MDH8679420.1"/>
    </source>
</evidence>
<gene>
    <name evidence="2" type="ORF">QE109_14775</name>
</gene>
<feature type="transmembrane region" description="Helical" evidence="1">
    <location>
        <begin position="16"/>
        <end position="38"/>
    </location>
</feature>
<reference evidence="2 3" key="1">
    <citation type="submission" date="2023-04" db="EMBL/GenBank/DDBJ databases">
        <title>Fusibacter bizertensis strain WBS, isolated from littoral bottom sediments of the Arctic seas - biochemical and genomic analysis.</title>
        <authorList>
            <person name="Brioukhanov A.L."/>
        </authorList>
    </citation>
    <scope>NUCLEOTIDE SEQUENCE [LARGE SCALE GENOMIC DNA]</scope>
    <source>
        <strain evidence="2 3">WBS</strain>
    </source>
</reference>
<dbReference type="RefSeq" id="WP_281095316.1">
    <property type="nucleotide sequence ID" value="NZ_JARYZI010000012.1"/>
</dbReference>
<evidence type="ECO:0008006" key="4">
    <source>
        <dbReference type="Google" id="ProtNLM"/>
    </source>
</evidence>
<accession>A0ABT6NGE3</accession>
<evidence type="ECO:0000313" key="3">
    <source>
        <dbReference type="Proteomes" id="UP001158045"/>
    </source>
</evidence>
<keyword evidence="1" id="KW-0812">Transmembrane</keyword>
<sequence>MNKYNKLKLKTEDGAALVWVLILMTIVITLTASMTYVASQDIHETRLHEERLKTYYIALAGVDLGYASLMANSGSEPYINQFLNDSTKTVTDTIEIFDGLTKKGEAVVTLESVTVDSKRWIRVYSVGTLLDGTQSVASILRINPDNTQHTIRESFTP</sequence>
<dbReference type="Proteomes" id="UP001158045">
    <property type="component" value="Unassembled WGS sequence"/>
</dbReference>
<name>A0ABT6NGE3_9FIRM</name>
<evidence type="ECO:0000256" key="1">
    <source>
        <dbReference type="SAM" id="Phobius"/>
    </source>
</evidence>
<keyword evidence="3" id="KW-1185">Reference proteome</keyword>
<organism evidence="2 3">
    <name type="scientific">Fusibacter bizertensis</name>
    <dbReference type="NCBI Taxonomy" id="1488331"/>
    <lineage>
        <taxon>Bacteria</taxon>
        <taxon>Bacillati</taxon>
        <taxon>Bacillota</taxon>
        <taxon>Clostridia</taxon>
        <taxon>Eubacteriales</taxon>
        <taxon>Eubacteriales Family XII. Incertae Sedis</taxon>
        <taxon>Fusibacter</taxon>
    </lineage>
</organism>
<comment type="caution">
    <text evidence="2">The sequence shown here is derived from an EMBL/GenBank/DDBJ whole genome shotgun (WGS) entry which is preliminary data.</text>
</comment>
<proteinExistence type="predicted"/>